<organism evidence="1 2">
    <name type="scientific">Eretmocerus hayati</name>
    <dbReference type="NCBI Taxonomy" id="131215"/>
    <lineage>
        <taxon>Eukaryota</taxon>
        <taxon>Metazoa</taxon>
        <taxon>Ecdysozoa</taxon>
        <taxon>Arthropoda</taxon>
        <taxon>Hexapoda</taxon>
        <taxon>Insecta</taxon>
        <taxon>Pterygota</taxon>
        <taxon>Neoptera</taxon>
        <taxon>Endopterygota</taxon>
        <taxon>Hymenoptera</taxon>
        <taxon>Apocrita</taxon>
        <taxon>Proctotrupomorpha</taxon>
        <taxon>Chalcidoidea</taxon>
        <taxon>Aphelinidae</taxon>
        <taxon>Aphelininae</taxon>
        <taxon>Eretmocerus</taxon>
    </lineage>
</organism>
<sequence length="372" mass="40882">MSLGDSPCYPNDNLVCCPHSPMPNDGLRFIDTPIDKPVQKIIDYPWNIDERKESPIQNPPTRPWYSSNTAEKLFQPSQPTIHSPSNAIDDESKVNDLSRTLTSSSSSTSVQNPVKCGHNQNSYDKIIGGSISRLGSWPWIANLGYIANATVNATQFLCAGSLISSRHVVTAAHCVRQKDNLVIVRLGEYDLSSDDDGANPIDFPIEKKIMHPRYYPKSKENDIAILKLGSEVHFTDDIHPICLPAAGSFKIQEIIGTSPFVAGWGSTRFMGPPSNILHDVQVTVVDTNKCADSYRNVMRNTIDDRVICAGDSSGRSDACQGDSGGPLMIPENSTFYLIGIVSNGYKCAEARYPGVYTRVTSFIDFIEDNMSL</sequence>
<dbReference type="Proteomes" id="UP001239111">
    <property type="component" value="Chromosome 1"/>
</dbReference>
<gene>
    <name evidence="1" type="ORF">QAD02_023395</name>
</gene>
<evidence type="ECO:0000313" key="1">
    <source>
        <dbReference type="EMBL" id="KAJ8687601.1"/>
    </source>
</evidence>
<reference evidence="1" key="1">
    <citation type="submission" date="2023-04" db="EMBL/GenBank/DDBJ databases">
        <title>A chromosome-level genome assembly of the parasitoid wasp Eretmocerus hayati.</title>
        <authorList>
            <person name="Zhong Y."/>
            <person name="Liu S."/>
            <person name="Liu Y."/>
        </authorList>
    </citation>
    <scope>NUCLEOTIDE SEQUENCE</scope>
    <source>
        <strain evidence="1">ZJU_SS_LIU_2023</strain>
    </source>
</reference>
<protein>
    <submittedName>
        <fullName evidence="1">Uncharacterized protein</fullName>
    </submittedName>
</protein>
<evidence type="ECO:0000313" key="2">
    <source>
        <dbReference type="Proteomes" id="UP001239111"/>
    </source>
</evidence>
<comment type="caution">
    <text evidence="1">The sequence shown here is derived from an EMBL/GenBank/DDBJ whole genome shotgun (WGS) entry which is preliminary data.</text>
</comment>
<accession>A0ACC2PXD4</accession>
<keyword evidence="2" id="KW-1185">Reference proteome</keyword>
<dbReference type="EMBL" id="CM056741">
    <property type="protein sequence ID" value="KAJ8687601.1"/>
    <property type="molecule type" value="Genomic_DNA"/>
</dbReference>
<proteinExistence type="predicted"/>
<name>A0ACC2PXD4_9HYME</name>